<dbReference type="PANTHER" id="PTHR48228">
    <property type="entry name" value="SUCCINYL-COA--D-CITRAMALATE COA-TRANSFERASE"/>
    <property type="match status" value="1"/>
</dbReference>
<dbReference type="InterPro" id="IPR023606">
    <property type="entry name" value="CoA-Trfase_III_dom_1_sf"/>
</dbReference>
<dbReference type="AlphaFoldDB" id="A0A8K0VBN9"/>
<dbReference type="SUPFAM" id="SSF89796">
    <property type="entry name" value="CoA-transferase family III (CaiB/BaiF)"/>
    <property type="match status" value="1"/>
</dbReference>
<dbReference type="InterPro" id="IPR044855">
    <property type="entry name" value="CoA-Trfase_III_dom3_sf"/>
</dbReference>
<keyword evidence="2" id="KW-1185">Reference proteome</keyword>
<dbReference type="PANTHER" id="PTHR48228:SF5">
    <property type="entry name" value="ALPHA-METHYLACYL-COA RACEMASE"/>
    <property type="match status" value="1"/>
</dbReference>
<accession>A0A8K0VBN9</accession>
<comment type="caution">
    <text evidence="1">The sequence shown here is derived from an EMBL/GenBank/DDBJ whole genome shotgun (WGS) entry which is preliminary data.</text>
</comment>
<evidence type="ECO:0000313" key="1">
    <source>
        <dbReference type="EMBL" id="MBL4919224.1"/>
    </source>
</evidence>
<dbReference type="InterPro" id="IPR050509">
    <property type="entry name" value="CoA-transferase_III"/>
</dbReference>
<dbReference type="EMBL" id="JAESVN010000015">
    <property type="protein sequence ID" value="MBL4919224.1"/>
    <property type="molecule type" value="Genomic_DNA"/>
</dbReference>
<proteinExistence type="predicted"/>
<reference evidence="1" key="1">
    <citation type="submission" date="2021-01" db="EMBL/GenBank/DDBJ databases">
        <title>Tabrizicola alba sp. nov. a motile alkaliphilic bacterium isolated from a soda lake.</title>
        <authorList>
            <person name="Szuroczki S."/>
            <person name="Abbaszade G."/>
            <person name="Schumann P."/>
            <person name="Toth E."/>
        </authorList>
    </citation>
    <scope>NUCLEOTIDE SEQUENCE</scope>
    <source>
        <strain evidence="1">DMG-N-6</strain>
    </source>
</reference>
<dbReference type="Pfam" id="PF02515">
    <property type="entry name" value="CoA_transf_3"/>
    <property type="match status" value="1"/>
</dbReference>
<dbReference type="InterPro" id="IPR003673">
    <property type="entry name" value="CoA-Trfase_fam_III"/>
</dbReference>
<sequence length="383" mass="42319">MQIIDFSRYMPGPLASRILLDLGAQVIKVENPVGGDANRGAPPYVNGEALFQVALNAGARSVAMSARDPRWPALVEGLVKGADAVIVGGQELALAKLGLGYDRLTAINPRLVWCNVTGYGEVGPWRDLPSHGLNPDAFAGLVPLEWTDGIPDPHGDYQSAGAPLSGIFAALGILGALRRRDETGQPQRVHTSMFNSAIWWNWRHVTTLANTGEMWWRYKDFGGRYATYRCQDDDVVLVCPIERHFWQRFVDLLGLPAEWRDKGSWAETVMDHGYNYPDERDIIAERMATRPRDEWLTEFQRISIPFAPILSPAEAIESEHARANHALREIIANGKKARIPGFPVQFGRDPQVDAVLRTPALGEHTAAVLAELSLSSQTRQDAG</sequence>
<dbReference type="GO" id="GO:0016740">
    <property type="term" value="F:transferase activity"/>
    <property type="evidence" value="ECO:0007669"/>
    <property type="project" value="UniProtKB-KW"/>
</dbReference>
<organism evidence="1 2">
    <name type="scientific">Szabonella alba</name>
    <dbReference type="NCBI Taxonomy" id="2804194"/>
    <lineage>
        <taxon>Bacteria</taxon>
        <taxon>Pseudomonadati</taxon>
        <taxon>Pseudomonadota</taxon>
        <taxon>Alphaproteobacteria</taxon>
        <taxon>Rhodobacterales</taxon>
        <taxon>Paracoccaceae</taxon>
        <taxon>Szabonella</taxon>
    </lineage>
</organism>
<dbReference type="Proteomes" id="UP000648908">
    <property type="component" value="Unassembled WGS sequence"/>
</dbReference>
<dbReference type="RefSeq" id="WP_202690206.1">
    <property type="nucleotide sequence ID" value="NZ_JAESVN010000015.1"/>
</dbReference>
<protein>
    <submittedName>
        <fullName evidence="1">CoA transferase</fullName>
    </submittedName>
</protein>
<keyword evidence="1" id="KW-0808">Transferase</keyword>
<name>A0A8K0VBN9_9RHOB</name>
<dbReference type="Gene3D" id="3.40.50.10540">
    <property type="entry name" value="Crotonobetainyl-coa:carnitine coa-transferase, domain 1"/>
    <property type="match status" value="1"/>
</dbReference>
<evidence type="ECO:0000313" key="2">
    <source>
        <dbReference type="Proteomes" id="UP000648908"/>
    </source>
</evidence>
<dbReference type="Gene3D" id="3.30.1540.10">
    <property type="entry name" value="formyl-coa transferase, domain 3"/>
    <property type="match status" value="1"/>
</dbReference>
<gene>
    <name evidence="1" type="ORF">JL811_18555</name>
</gene>